<evidence type="ECO:0000313" key="4">
    <source>
        <dbReference type="EMBL" id="GAA4493270.1"/>
    </source>
</evidence>
<dbReference type="SUPFAM" id="SSF48452">
    <property type="entry name" value="TPR-like"/>
    <property type="match status" value="2"/>
</dbReference>
<dbReference type="Gene3D" id="1.25.40.10">
    <property type="entry name" value="Tetratricopeptide repeat domain"/>
    <property type="match status" value="3"/>
</dbReference>
<keyword evidence="5" id="KW-1185">Reference proteome</keyword>
<dbReference type="PANTHER" id="PTHR12558:SF13">
    <property type="entry name" value="CELL DIVISION CYCLE PROTEIN 27 HOMOLOG"/>
    <property type="match status" value="1"/>
</dbReference>
<dbReference type="Proteomes" id="UP001500503">
    <property type="component" value="Unassembled WGS sequence"/>
</dbReference>
<evidence type="ECO:0000313" key="5">
    <source>
        <dbReference type="Proteomes" id="UP001500503"/>
    </source>
</evidence>
<feature type="coiled-coil region" evidence="2">
    <location>
        <begin position="1079"/>
        <end position="1106"/>
    </location>
</feature>
<protein>
    <submittedName>
        <fullName evidence="4">DUF5107 domain-containing protein</fullName>
    </submittedName>
</protein>
<evidence type="ECO:0000256" key="1">
    <source>
        <dbReference type="PROSITE-ProRule" id="PRU00339"/>
    </source>
</evidence>
<dbReference type="RefSeq" id="WP_345463514.1">
    <property type="nucleotide sequence ID" value="NZ_BAABHF010000019.1"/>
</dbReference>
<dbReference type="PROSITE" id="PS50005">
    <property type="entry name" value="TPR"/>
    <property type="match status" value="1"/>
</dbReference>
<sequence>MPEDPRIELPPVPEDQRGEAVAVWREDVPIETYAPAAPDAYPAFLEARVYQGSSGRVYPLPFYERIAETRAPVRWDAVHLENRWLRLMVLPALGGRIHVGYDKTAGYDFFYRNNVIKPALVGLAGPWISGGVEFNWPQHHRPGTFLPVDVEIEREPDGAVTVWCSDHDPLTRMKGMHGVRLRPDRAVVELRVRLYNRTEDVRTFLWWANVAAHANDHYQSFFPTDVHFVADHAKRATTTFPRASGRYYGVDYPARADDARPDGDRLDWYRNIPVPTSYMCVGSEDDFFGGYDHGAQAGFVHWADHRIAPGKKQWTWGNAPFGWAWDRNLTDGDGPYVELMAGVFTDNQPDFSFLAPGETKSFSQYWYPIQRIGPAHQANLDAAVSLSAGAGTARVGVAVTAVRSGCLVRLRADGETVWSGRHDLAPGSPLVTDVPLPRPYAAEDLELTVEHEGATLLAWRPRPAPAEVTPPAPATEPPAPDEIAGTDELYVTGLHLEQYRHATRSPEPYWLEALRRDPGDARSAIALAARRYGDGRYAEAEELLRRAVGRQTLRNPNPYDGEAYYRLGLTLIRLDRAAEAYDALAKAAWNAASRAPAHWALARLDCRAGRWAAALEHLDAALAAEAGLLQAHDLRVLVLRRLGRTEEANAALAAVRRLDPLDWWARDLAGLPLDCDAPTCLDVALDYAAAGFAAEALRVLERAEERLADEEPGAPGEWRRPRSGAGPLLAYHRADLLTALGGDAGPALDRARTTDAHYCFPGRAEDALVLTRALERDPSDARAASLLGHWLYHHHRHDEAVACWRRAVEHDPSDVVAWRNLGVAAFNVRGDAAEATACYDRALALAPDDAKLWHESDQLAKRTGTPPEERLARLERRPDVVAARDDLTVEYVLLLVATGRAARALEVLTGRRFQPWEGGEGQALYAWEQTRLALGREALATGDAAAACTHARAALDPPESLGEARHPLANCADLLLLLGDAHAATGETEAARDAWARAATADGDFQEMSTRPYSEMTYFSVLAWRRLGEEERAAGLVAGLETYVAELRATPARVDYFATSLPTMLLFTDDLAARRETTAAFLAAQAAELRDRRDEARARIAEVLALDPNHLGALTFGAQVRSASQG</sequence>
<feature type="repeat" description="TPR" evidence="1">
    <location>
        <begin position="781"/>
        <end position="814"/>
    </location>
</feature>
<accession>A0ABP8PY18</accession>
<evidence type="ECO:0000259" key="3">
    <source>
        <dbReference type="Pfam" id="PF17128"/>
    </source>
</evidence>
<keyword evidence="1" id="KW-0802">TPR repeat</keyword>
<name>A0ABP8PY18_9ACTN</name>
<organism evidence="4 5">
    <name type="scientific">Actinoallomurus oryzae</name>
    <dbReference type="NCBI Taxonomy" id="502180"/>
    <lineage>
        <taxon>Bacteria</taxon>
        <taxon>Bacillati</taxon>
        <taxon>Actinomycetota</taxon>
        <taxon>Actinomycetes</taxon>
        <taxon>Streptosporangiales</taxon>
        <taxon>Thermomonosporaceae</taxon>
        <taxon>Actinoallomurus</taxon>
    </lineage>
</organism>
<comment type="caution">
    <text evidence="4">The sequence shown here is derived from an EMBL/GenBank/DDBJ whole genome shotgun (WGS) entry which is preliminary data.</text>
</comment>
<evidence type="ECO:0000256" key="2">
    <source>
        <dbReference type="SAM" id="Coils"/>
    </source>
</evidence>
<feature type="domain" description="DUF5107" evidence="3">
    <location>
        <begin position="56"/>
        <end position="369"/>
    </location>
</feature>
<gene>
    <name evidence="4" type="ORF">GCM10023191_030440</name>
</gene>
<dbReference type="InterPro" id="IPR011990">
    <property type="entry name" value="TPR-like_helical_dom_sf"/>
</dbReference>
<keyword evidence="2" id="KW-0175">Coiled coil</keyword>
<dbReference type="PANTHER" id="PTHR12558">
    <property type="entry name" value="CELL DIVISION CYCLE 16,23,27"/>
    <property type="match status" value="1"/>
</dbReference>
<dbReference type="SMART" id="SM00028">
    <property type="entry name" value="TPR"/>
    <property type="match status" value="6"/>
</dbReference>
<dbReference type="InterPro" id="IPR019734">
    <property type="entry name" value="TPR_rpt"/>
</dbReference>
<dbReference type="Pfam" id="PF17128">
    <property type="entry name" value="DUF5107"/>
    <property type="match status" value="1"/>
</dbReference>
<proteinExistence type="predicted"/>
<dbReference type="Pfam" id="PF13432">
    <property type="entry name" value="TPR_16"/>
    <property type="match status" value="1"/>
</dbReference>
<dbReference type="InterPro" id="IPR033396">
    <property type="entry name" value="DUF5107"/>
</dbReference>
<dbReference type="EMBL" id="BAABHF010000019">
    <property type="protein sequence ID" value="GAA4493270.1"/>
    <property type="molecule type" value="Genomic_DNA"/>
</dbReference>
<reference evidence="5" key="1">
    <citation type="journal article" date="2019" name="Int. J. Syst. Evol. Microbiol.">
        <title>The Global Catalogue of Microorganisms (GCM) 10K type strain sequencing project: providing services to taxonomists for standard genome sequencing and annotation.</title>
        <authorList>
            <consortium name="The Broad Institute Genomics Platform"/>
            <consortium name="The Broad Institute Genome Sequencing Center for Infectious Disease"/>
            <person name="Wu L."/>
            <person name="Ma J."/>
        </authorList>
    </citation>
    <scope>NUCLEOTIDE SEQUENCE [LARGE SCALE GENOMIC DNA]</scope>
    <source>
        <strain evidence="5">JCM 17933</strain>
    </source>
</reference>